<dbReference type="InterPro" id="IPR015887">
    <property type="entry name" value="DNA_glyclase_Znf_dom_DNA_BS"/>
</dbReference>
<gene>
    <name evidence="17" type="ORF">GCM10010315_14510</name>
</gene>
<evidence type="ECO:0000256" key="2">
    <source>
        <dbReference type="ARBA" id="ARBA00012720"/>
    </source>
</evidence>
<keyword evidence="10" id="KW-0456">Lyase</keyword>
<dbReference type="SMART" id="SM00898">
    <property type="entry name" value="Fapy_DNA_glyco"/>
    <property type="match status" value="1"/>
</dbReference>
<keyword evidence="8" id="KW-0238">DNA-binding</keyword>
<keyword evidence="18" id="KW-1185">Reference proteome</keyword>
<evidence type="ECO:0000256" key="12">
    <source>
        <dbReference type="ARBA" id="ARBA00023295"/>
    </source>
</evidence>
<evidence type="ECO:0000256" key="7">
    <source>
        <dbReference type="ARBA" id="ARBA00022833"/>
    </source>
</evidence>
<evidence type="ECO:0000256" key="10">
    <source>
        <dbReference type="ARBA" id="ARBA00023239"/>
    </source>
</evidence>
<dbReference type="InterPro" id="IPR035937">
    <property type="entry name" value="FPG_N"/>
</dbReference>
<keyword evidence="7" id="KW-0862">Zinc</keyword>
<sequence length="274" mass="29710">MTQMPEGDTVWRTARTLHEALAGAVLTRSDLRVPRLATTDLTGRTVTEVVPRGKHLLTRVEGGLTLHSHLGMDGSWRVGRTGEPPRGGPHHQIRAVLGTAERTAVGYRLPALDLLRTADESEVVGHLGPDLLGADWDAEEAVRRLLSDPGRTVGEALLDQRNLAGIGNVYKSELCFLLRVSPWLPVASLPDPGRLVGLAKKLLEANKARPARITTADARPDRRLWVYGRAERPCRRCGSPVLAAAQGTAGRERTTFWCPHCQAGPPAPAVDPNE</sequence>
<evidence type="ECO:0000256" key="8">
    <source>
        <dbReference type="ARBA" id="ARBA00023125"/>
    </source>
</evidence>
<feature type="domain" description="FPG-type" evidence="15">
    <location>
        <begin position="225"/>
        <end position="263"/>
    </location>
</feature>
<comment type="similarity">
    <text evidence="1">Belongs to the FPG family.</text>
</comment>
<dbReference type="Gene3D" id="3.20.190.10">
    <property type="entry name" value="MutM-like, N-terminal"/>
    <property type="match status" value="1"/>
</dbReference>
<dbReference type="InterPro" id="IPR044090">
    <property type="entry name" value="Nei2_N"/>
</dbReference>
<evidence type="ECO:0000259" key="15">
    <source>
        <dbReference type="PROSITE" id="PS51066"/>
    </source>
</evidence>
<keyword evidence="6" id="KW-0378">Hydrolase</keyword>
<evidence type="ECO:0000256" key="4">
    <source>
        <dbReference type="ARBA" id="ARBA00022763"/>
    </source>
</evidence>
<reference evidence="17 18" key="1">
    <citation type="journal article" date="2019" name="Int. J. Syst. Evol. Microbiol.">
        <title>The Global Catalogue of Microorganisms (GCM) 10K type strain sequencing project: providing services to taxonomists for standard genome sequencing and annotation.</title>
        <authorList>
            <consortium name="The Broad Institute Genomics Platform"/>
            <consortium name="The Broad Institute Genome Sequencing Center for Infectious Disease"/>
            <person name="Wu L."/>
            <person name="Ma J."/>
        </authorList>
    </citation>
    <scope>NUCLEOTIDE SEQUENCE [LARGE SCALE GENOMIC DNA]</scope>
    <source>
        <strain evidence="17 18">JCM 4542</strain>
    </source>
</reference>
<dbReference type="InterPro" id="IPR000214">
    <property type="entry name" value="Znf_DNA_glyclase/AP_lyase"/>
</dbReference>
<dbReference type="InterPro" id="IPR012319">
    <property type="entry name" value="FPG_cat"/>
</dbReference>
<evidence type="ECO:0000256" key="9">
    <source>
        <dbReference type="ARBA" id="ARBA00023204"/>
    </source>
</evidence>
<evidence type="ECO:0000313" key="17">
    <source>
        <dbReference type="EMBL" id="GAA2711874.1"/>
    </source>
</evidence>
<dbReference type="EC" id="4.2.99.18" evidence="2"/>
<keyword evidence="12" id="KW-0326">Glycosidase</keyword>
<evidence type="ECO:0000256" key="13">
    <source>
        <dbReference type="ARBA" id="ARBA00044632"/>
    </source>
</evidence>
<proteinExistence type="inferred from homology"/>
<dbReference type="SUPFAM" id="SSF57716">
    <property type="entry name" value="Glucocorticoid receptor-like (DNA-binding domain)"/>
    <property type="match status" value="1"/>
</dbReference>
<evidence type="ECO:0000256" key="1">
    <source>
        <dbReference type="ARBA" id="ARBA00009409"/>
    </source>
</evidence>
<dbReference type="SMART" id="SM01232">
    <property type="entry name" value="H2TH"/>
    <property type="match status" value="1"/>
</dbReference>
<dbReference type="Pfam" id="PF06831">
    <property type="entry name" value="H2TH"/>
    <property type="match status" value="1"/>
</dbReference>
<evidence type="ECO:0000256" key="3">
    <source>
        <dbReference type="ARBA" id="ARBA00022723"/>
    </source>
</evidence>
<keyword evidence="3" id="KW-0479">Metal-binding</keyword>
<dbReference type="SUPFAM" id="SSF81624">
    <property type="entry name" value="N-terminal domain of MutM-like DNA repair proteins"/>
    <property type="match status" value="1"/>
</dbReference>
<keyword evidence="9" id="KW-0234">DNA repair</keyword>
<evidence type="ECO:0000256" key="14">
    <source>
        <dbReference type="PROSITE-ProRule" id="PRU00391"/>
    </source>
</evidence>
<dbReference type="PANTHER" id="PTHR42697:SF1">
    <property type="entry name" value="ENDONUCLEASE 8"/>
    <property type="match status" value="1"/>
</dbReference>
<dbReference type="PROSITE" id="PS51066">
    <property type="entry name" value="ZF_FPG_2"/>
    <property type="match status" value="1"/>
</dbReference>
<evidence type="ECO:0000313" key="18">
    <source>
        <dbReference type="Proteomes" id="UP001500886"/>
    </source>
</evidence>
<feature type="domain" description="Formamidopyrimidine-DNA glycosylase catalytic" evidence="16">
    <location>
        <begin position="5"/>
        <end position="106"/>
    </location>
</feature>
<dbReference type="InterPro" id="IPR015886">
    <property type="entry name" value="H2TH_FPG"/>
</dbReference>
<dbReference type="Pfam" id="PF01149">
    <property type="entry name" value="Fapy_DNA_glyco"/>
    <property type="match status" value="1"/>
</dbReference>
<evidence type="ECO:0000256" key="5">
    <source>
        <dbReference type="ARBA" id="ARBA00022771"/>
    </source>
</evidence>
<protein>
    <recommendedName>
        <fullName evidence="2">DNA-(apurinic or apyrimidinic site) lyase</fullName>
        <ecNumber evidence="2">4.2.99.18</ecNumber>
    </recommendedName>
</protein>
<evidence type="ECO:0000256" key="6">
    <source>
        <dbReference type="ARBA" id="ARBA00022801"/>
    </source>
</evidence>
<evidence type="ECO:0000259" key="16">
    <source>
        <dbReference type="PROSITE" id="PS51068"/>
    </source>
</evidence>
<dbReference type="SUPFAM" id="SSF46946">
    <property type="entry name" value="S13-like H2TH domain"/>
    <property type="match status" value="1"/>
</dbReference>
<name>A0ABN3TMC0_9ACTN</name>
<dbReference type="PANTHER" id="PTHR42697">
    <property type="entry name" value="ENDONUCLEASE 8"/>
    <property type="match status" value="1"/>
</dbReference>
<comment type="catalytic activity">
    <reaction evidence="13">
        <text>2'-deoxyribonucleotide-(2'-deoxyribose 5'-phosphate)-2'-deoxyribonucleotide-DNA = a 3'-end 2'-deoxyribonucleotide-(2,3-dehydro-2,3-deoxyribose 5'-phosphate)-DNA + a 5'-end 5'-phospho-2'-deoxyribonucleoside-DNA + H(+)</text>
        <dbReference type="Rhea" id="RHEA:66592"/>
        <dbReference type="Rhea" id="RHEA-COMP:13180"/>
        <dbReference type="Rhea" id="RHEA-COMP:16897"/>
        <dbReference type="Rhea" id="RHEA-COMP:17067"/>
        <dbReference type="ChEBI" id="CHEBI:15378"/>
        <dbReference type="ChEBI" id="CHEBI:136412"/>
        <dbReference type="ChEBI" id="CHEBI:157695"/>
        <dbReference type="ChEBI" id="CHEBI:167181"/>
        <dbReference type="EC" id="4.2.99.18"/>
    </reaction>
</comment>
<accession>A0ABN3TMC0</accession>
<dbReference type="CDD" id="cd08971">
    <property type="entry name" value="AcNei2_N"/>
    <property type="match status" value="1"/>
</dbReference>
<dbReference type="PROSITE" id="PS01242">
    <property type="entry name" value="ZF_FPG_1"/>
    <property type="match status" value="1"/>
</dbReference>
<dbReference type="Proteomes" id="UP001500886">
    <property type="component" value="Unassembled WGS sequence"/>
</dbReference>
<evidence type="ECO:0000256" key="11">
    <source>
        <dbReference type="ARBA" id="ARBA00023268"/>
    </source>
</evidence>
<dbReference type="EMBL" id="BAAASL010000004">
    <property type="protein sequence ID" value="GAA2711874.1"/>
    <property type="molecule type" value="Genomic_DNA"/>
</dbReference>
<keyword evidence="4" id="KW-0227">DNA damage</keyword>
<keyword evidence="11" id="KW-0511">Multifunctional enzyme</keyword>
<dbReference type="Gene3D" id="1.10.8.50">
    <property type="match status" value="1"/>
</dbReference>
<comment type="caution">
    <text evidence="17">The sequence shown here is derived from an EMBL/GenBank/DDBJ whole genome shotgun (WGS) entry which is preliminary data.</text>
</comment>
<dbReference type="InterPro" id="IPR010979">
    <property type="entry name" value="Ribosomal_uS13-like_H2TH"/>
</dbReference>
<keyword evidence="5 14" id="KW-0863">Zinc-finger</keyword>
<organism evidence="17 18">
    <name type="scientific">Streptomyces luteosporeus</name>
    <dbReference type="NCBI Taxonomy" id="173856"/>
    <lineage>
        <taxon>Bacteria</taxon>
        <taxon>Bacillati</taxon>
        <taxon>Actinomycetota</taxon>
        <taxon>Actinomycetes</taxon>
        <taxon>Kitasatosporales</taxon>
        <taxon>Streptomycetaceae</taxon>
        <taxon>Streptomyces</taxon>
    </lineage>
</organism>
<dbReference type="PROSITE" id="PS51068">
    <property type="entry name" value="FPG_CAT"/>
    <property type="match status" value="1"/>
</dbReference>